<organism evidence="3 4">
    <name type="scientific">Fomitopsis schrenkii</name>
    <name type="common">Brown rot fungus</name>
    <dbReference type="NCBI Taxonomy" id="2126942"/>
    <lineage>
        <taxon>Eukaryota</taxon>
        <taxon>Fungi</taxon>
        <taxon>Dikarya</taxon>
        <taxon>Basidiomycota</taxon>
        <taxon>Agaricomycotina</taxon>
        <taxon>Agaricomycetes</taxon>
        <taxon>Polyporales</taxon>
        <taxon>Fomitopsis</taxon>
    </lineage>
</organism>
<dbReference type="HOGENOM" id="CLU_061593_0_0_1"/>
<dbReference type="GO" id="GO:0005634">
    <property type="term" value="C:nucleus"/>
    <property type="evidence" value="ECO:0007669"/>
    <property type="project" value="TreeGrafter"/>
</dbReference>
<dbReference type="EMBL" id="KE504129">
    <property type="protein sequence ID" value="EPT03598.1"/>
    <property type="molecule type" value="Genomic_DNA"/>
</dbReference>
<evidence type="ECO:0000313" key="3">
    <source>
        <dbReference type="EMBL" id="EPT03598.1"/>
    </source>
</evidence>
<feature type="region of interest" description="Disordered" evidence="2">
    <location>
        <begin position="222"/>
        <end position="259"/>
    </location>
</feature>
<sequence length="395" mass="44539">MFSIPIGAKRKHQDADLSDDEEPSLGRQVLPVANLPASFNGIPEDGLQYLFTVRRDARSLPHITRAANPYEVKEEPRDTARDELTAEHPLLPSEQWREVFLKRFKNFRKNTLQSVVEAHGSTLSRKVIPDKRERDLWWAFLTGQPQCAWDPPKKPKQPKNTRWGGYSQGTQGYGVDTLAYSDDTEPTQHLSYSLEDGRVFSTSSTEMWRVSTDGVELTSAMNATTSLPTPSGTPAPPDRLEDQASTHKGSSSLDAILPPEPTPTLMRQINHPYALHLLMYFTYWVNLHLERGSAPSPYPISETHSRWIFVLLSRVEDYVSADEMSLLRNLARACIALIEENRTRENPSVVRPGEDGPHPIGEPTCWMVVTAVVGVWGQKDLWMDAEAMLRRLPSS</sequence>
<feature type="region of interest" description="Disordered" evidence="2">
    <location>
        <begin position="148"/>
        <end position="168"/>
    </location>
</feature>
<dbReference type="InterPro" id="IPR035426">
    <property type="entry name" value="Gemin2/Brr1"/>
</dbReference>
<dbReference type="GO" id="GO:0032797">
    <property type="term" value="C:SMN complex"/>
    <property type="evidence" value="ECO:0007669"/>
    <property type="project" value="TreeGrafter"/>
</dbReference>
<proteinExistence type="inferred from homology"/>
<evidence type="ECO:0000256" key="1">
    <source>
        <dbReference type="ARBA" id="ARBA00025758"/>
    </source>
</evidence>
<dbReference type="PANTHER" id="PTHR12794">
    <property type="entry name" value="GEMIN2"/>
    <property type="match status" value="1"/>
</dbReference>
<dbReference type="Pfam" id="PF04938">
    <property type="entry name" value="SIP1"/>
    <property type="match status" value="1"/>
</dbReference>
<dbReference type="AlphaFoldDB" id="S8EH79"/>
<dbReference type="GO" id="GO:0000387">
    <property type="term" value="P:spliceosomal snRNP assembly"/>
    <property type="evidence" value="ECO:0007669"/>
    <property type="project" value="InterPro"/>
</dbReference>
<dbReference type="eggNOG" id="ENOG502SCAA">
    <property type="taxonomic scope" value="Eukaryota"/>
</dbReference>
<evidence type="ECO:0000256" key="2">
    <source>
        <dbReference type="SAM" id="MobiDB-lite"/>
    </source>
</evidence>
<name>S8EH79_FOMSC</name>
<accession>S8EH79</accession>
<evidence type="ECO:0000313" key="4">
    <source>
        <dbReference type="Proteomes" id="UP000015241"/>
    </source>
</evidence>
<dbReference type="OrthoDB" id="428895at2759"/>
<reference evidence="3 4" key="1">
    <citation type="journal article" date="2012" name="Science">
        <title>The Paleozoic origin of enzymatic lignin decomposition reconstructed from 31 fungal genomes.</title>
        <authorList>
            <person name="Floudas D."/>
            <person name="Binder M."/>
            <person name="Riley R."/>
            <person name="Barry K."/>
            <person name="Blanchette R.A."/>
            <person name="Henrissat B."/>
            <person name="Martinez A.T."/>
            <person name="Otillar R."/>
            <person name="Spatafora J.W."/>
            <person name="Yadav J.S."/>
            <person name="Aerts A."/>
            <person name="Benoit I."/>
            <person name="Boyd A."/>
            <person name="Carlson A."/>
            <person name="Copeland A."/>
            <person name="Coutinho P.M."/>
            <person name="de Vries R.P."/>
            <person name="Ferreira P."/>
            <person name="Findley K."/>
            <person name="Foster B."/>
            <person name="Gaskell J."/>
            <person name="Glotzer D."/>
            <person name="Gorecki P."/>
            <person name="Heitman J."/>
            <person name="Hesse C."/>
            <person name="Hori C."/>
            <person name="Igarashi K."/>
            <person name="Jurgens J.A."/>
            <person name="Kallen N."/>
            <person name="Kersten P."/>
            <person name="Kohler A."/>
            <person name="Kuees U."/>
            <person name="Kumar T.K.A."/>
            <person name="Kuo A."/>
            <person name="LaButti K."/>
            <person name="Larrondo L.F."/>
            <person name="Lindquist E."/>
            <person name="Ling A."/>
            <person name="Lombard V."/>
            <person name="Lucas S."/>
            <person name="Lundell T."/>
            <person name="Martin R."/>
            <person name="McLaughlin D.J."/>
            <person name="Morgenstern I."/>
            <person name="Morin E."/>
            <person name="Murat C."/>
            <person name="Nagy L.G."/>
            <person name="Nolan M."/>
            <person name="Ohm R.A."/>
            <person name="Patyshakuliyeva A."/>
            <person name="Rokas A."/>
            <person name="Ruiz-Duenas F.J."/>
            <person name="Sabat G."/>
            <person name="Salamov A."/>
            <person name="Samejima M."/>
            <person name="Schmutz J."/>
            <person name="Slot J.C."/>
            <person name="St John F."/>
            <person name="Stenlid J."/>
            <person name="Sun H."/>
            <person name="Sun S."/>
            <person name="Syed K."/>
            <person name="Tsang A."/>
            <person name="Wiebenga A."/>
            <person name="Young D."/>
            <person name="Pisabarro A."/>
            <person name="Eastwood D.C."/>
            <person name="Martin F."/>
            <person name="Cullen D."/>
            <person name="Grigoriev I.V."/>
            <person name="Hibbett D.S."/>
        </authorList>
    </citation>
    <scope>NUCLEOTIDE SEQUENCE</scope>
    <source>
        <strain evidence="4">FP-58527</strain>
    </source>
</reference>
<gene>
    <name evidence="3" type="ORF">FOMPIDRAFT_1115566</name>
</gene>
<dbReference type="PANTHER" id="PTHR12794:SF0">
    <property type="entry name" value="GEM-ASSOCIATED PROTEIN 2"/>
    <property type="match status" value="1"/>
</dbReference>
<comment type="similarity">
    <text evidence="1">Belongs to the gemin-2 family.</text>
</comment>
<dbReference type="Gene3D" id="1.20.58.1070">
    <property type="match status" value="1"/>
</dbReference>
<keyword evidence="4" id="KW-1185">Reference proteome</keyword>
<feature type="region of interest" description="Disordered" evidence="2">
    <location>
        <begin position="1"/>
        <end position="24"/>
    </location>
</feature>
<protein>
    <submittedName>
        <fullName evidence="3">Uncharacterized protein</fullName>
    </submittedName>
</protein>
<dbReference type="Proteomes" id="UP000015241">
    <property type="component" value="Unassembled WGS sequence"/>
</dbReference>
<dbReference type="InParanoid" id="S8EH79"/>